<gene>
    <name evidence="2" type="ORF">ESB13_11320</name>
</gene>
<evidence type="ECO:0000256" key="1">
    <source>
        <dbReference type="SAM" id="SignalP"/>
    </source>
</evidence>
<evidence type="ECO:0008006" key="4">
    <source>
        <dbReference type="Google" id="ProtNLM"/>
    </source>
</evidence>
<protein>
    <recommendedName>
        <fullName evidence="4">Outer membrane protein beta-barrel domain-containing protein</fullName>
    </recommendedName>
</protein>
<accession>A0A4V1MAW9</accession>
<dbReference type="Gene3D" id="2.40.160.170">
    <property type="match status" value="1"/>
</dbReference>
<organism evidence="2 3">
    <name type="scientific">Filimonas effusa</name>
    <dbReference type="NCBI Taxonomy" id="2508721"/>
    <lineage>
        <taxon>Bacteria</taxon>
        <taxon>Pseudomonadati</taxon>
        <taxon>Bacteroidota</taxon>
        <taxon>Chitinophagia</taxon>
        <taxon>Chitinophagales</taxon>
        <taxon>Chitinophagaceae</taxon>
        <taxon>Filimonas</taxon>
    </lineage>
</organism>
<dbReference type="OrthoDB" id="597504at2"/>
<keyword evidence="3" id="KW-1185">Reference proteome</keyword>
<evidence type="ECO:0000313" key="3">
    <source>
        <dbReference type="Proteomes" id="UP000290545"/>
    </source>
</evidence>
<dbReference type="EMBL" id="SDHZ01000001">
    <property type="protein sequence ID" value="RXK87336.1"/>
    <property type="molecule type" value="Genomic_DNA"/>
</dbReference>
<proteinExistence type="predicted"/>
<feature type="chain" id="PRO_5020781142" description="Outer membrane protein beta-barrel domain-containing protein" evidence="1">
    <location>
        <begin position="24"/>
        <end position="236"/>
    </location>
</feature>
<evidence type="ECO:0000313" key="2">
    <source>
        <dbReference type="EMBL" id="RXK87336.1"/>
    </source>
</evidence>
<keyword evidence="1" id="KW-0732">Signal</keyword>
<dbReference type="Proteomes" id="UP000290545">
    <property type="component" value="Unassembled WGS sequence"/>
</dbReference>
<reference evidence="2 3" key="1">
    <citation type="submission" date="2019-01" db="EMBL/GenBank/DDBJ databases">
        <title>Filimonas sp. strain TTM-71.</title>
        <authorList>
            <person name="Chen W.-M."/>
        </authorList>
    </citation>
    <scope>NUCLEOTIDE SEQUENCE [LARGE SCALE GENOMIC DNA]</scope>
    <source>
        <strain evidence="2 3">TTM-71</strain>
    </source>
</reference>
<dbReference type="AlphaFoldDB" id="A0A4V1MAW9"/>
<sequence>MNRKTLFSLLLLLCLGASSRVTAQYDDDYYGPLFTRPKALGLTAGTQGLGLDFTQSILPGWSVRLGGSYLPFSYKYGSVFGDVDTDVKLKTKSFANAHLMVDYYPFMDLGLRITPGVGYFFNAQGEATVKPSGNYKYGDINLTGDQLGTMQGNIKWKGWAPYLGAGWLFRFREGESPLSLAVDLGTYYMPKPDATLTGTVLFENNSYNEEHFRENVKNYRWLPVLQVSLRYSFYSY</sequence>
<comment type="caution">
    <text evidence="2">The sequence shown here is derived from an EMBL/GenBank/DDBJ whole genome shotgun (WGS) entry which is preliminary data.</text>
</comment>
<feature type="signal peptide" evidence="1">
    <location>
        <begin position="1"/>
        <end position="23"/>
    </location>
</feature>
<dbReference type="RefSeq" id="WP_129003086.1">
    <property type="nucleotide sequence ID" value="NZ_SDHZ01000001.1"/>
</dbReference>
<name>A0A4V1MAW9_9BACT</name>